<evidence type="ECO:0000256" key="10">
    <source>
        <dbReference type="ARBA" id="ARBA00023237"/>
    </source>
</evidence>
<keyword evidence="3 11" id="KW-1134">Transmembrane beta strand</keyword>
<keyword evidence="4" id="KW-0410">Iron transport</keyword>
<dbReference type="PANTHER" id="PTHR32552">
    <property type="entry name" value="FERRICHROME IRON RECEPTOR-RELATED"/>
    <property type="match status" value="1"/>
</dbReference>
<dbReference type="InterPro" id="IPR039426">
    <property type="entry name" value="TonB-dep_rcpt-like"/>
</dbReference>
<evidence type="ECO:0000256" key="6">
    <source>
        <dbReference type="ARBA" id="ARBA00023004"/>
    </source>
</evidence>
<dbReference type="InterPro" id="IPR012910">
    <property type="entry name" value="Plug_dom"/>
</dbReference>
<comment type="caution">
    <text evidence="16">The sequence shown here is derived from an EMBL/GenBank/DDBJ whole genome shotgun (WGS) entry which is preliminary data.</text>
</comment>
<evidence type="ECO:0000256" key="11">
    <source>
        <dbReference type="PROSITE-ProRule" id="PRU01360"/>
    </source>
</evidence>
<dbReference type="InterPro" id="IPR036942">
    <property type="entry name" value="Beta-barrel_TonB_sf"/>
</dbReference>
<dbReference type="InterPro" id="IPR000531">
    <property type="entry name" value="Beta-barrel_TonB"/>
</dbReference>
<evidence type="ECO:0000256" key="1">
    <source>
        <dbReference type="ARBA" id="ARBA00004571"/>
    </source>
</evidence>
<reference evidence="16 17" key="1">
    <citation type="submission" date="2019-11" db="EMBL/GenBank/DDBJ databases">
        <title>Novel species isolated from a subtropical stream in China.</title>
        <authorList>
            <person name="Lu H."/>
        </authorList>
    </citation>
    <scope>NUCLEOTIDE SEQUENCE [LARGE SCALE GENOMIC DNA]</scope>
    <source>
        <strain evidence="16 17">FT92W</strain>
    </source>
</reference>
<keyword evidence="6" id="KW-0408">Iron</keyword>
<dbReference type="Gene3D" id="2.40.170.20">
    <property type="entry name" value="TonB-dependent receptor, beta-barrel domain"/>
    <property type="match status" value="1"/>
</dbReference>
<evidence type="ECO:0000256" key="7">
    <source>
        <dbReference type="ARBA" id="ARBA00023065"/>
    </source>
</evidence>
<evidence type="ECO:0000256" key="12">
    <source>
        <dbReference type="RuleBase" id="RU003357"/>
    </source>
</evidence>
<protein>
    <submittedName>
        <fullName evidence="16">TonB-dependent receptor</fullName>
    </submittedName>
</protein>
<evidence type="ECO:0000256" key="2">
    <source>
        <dbReference type="ARBA" id="ARBA00022448"/>
    </source>
</evidence>
<dbReference type="SUPFAM" id="SSF56935">
    <property type="entry name" value="Porins"/>
    <property type="match status" value="1"/>
</dbReference>
<dbReference type="RefSeq" id="WP_154374466.1">
    <property type="nucleotide sequence ID" value="NZ_WKJJ01000007.1"/>
</dbReference>
<gene>
    <name evidence="16" type="ORF">GJ700_13290</name>
</gene>
<keyword evidence="10 11" id="KW-0998">Cell outer membrane</keyword>
<evidence type="ECO:0000313" key="16">
    <source>
        <dbReference type="EMBL" id="MRV72682.1"/>
    </source>
</evidence>
<keyword evidence="5 11" id="KW-0812">Transmembrane</keyword>
<dbReference type="PROSITE" id="PS52016">
    <property type="entry name" value="TONB_DEPENDENT_REC_3"/>
    <property type="match status" value="1"/>
</dbReference>
<feature type="domain" description="TonB-dependent receptor plug" evidence="15">
    <location>
        <begin position="64"/>
        <end position="172"/>
    </location>
</feature>
<dbReference type="Pfam" id="PF07715">
    <property type="entry name" value="Plug"/>
    <property type="match status" value="1"/>
</dbReference>
<keyword evidence="9 11" id="KW-0472">Membrane</keyword>
<feature type="domain" description="TonB-dependent receptor-like beta-barrel" evidence="14">
    <location>
        <begin position="255"/>
        <end position="662"/>
    </location>
</feature>
<comment type="similarity">
    <text evidence="11 12">Belongs to the TonB-dependent receptor family.</text>
</comment>
<dbReference type="EMBL" id="WKJJ01000007">
    <property type="protein sequence ID" value="MRV72682.1"/>
    <property type="molecule type" value="Genomic_DNA"/>
</dbReference>
<evidence type="ECO:0000313" key="17">
    <source>
        <dbReference type="Proteomes" id="UP000446768"/>
    </source>
</evidence>
<organism evidence="16 17">
    <name type="scientific">Pseudoduganella rivuli</name>
    <dbReference type="NCBI Taxonomy" id="2666085"/>
    <lineage>
        <taxon>Bacteria</taxon>
        <taxon>Pseudomonadati</taxon>
        <taxon>Pseudomonadota</taxon>
        <taxon>Betaproteobacteria</taxon>
        <taxon>Burkholderiales</taxon>
        <taxon>Oxalobacteraceae</taxon>
        <taxon>Telluria group</taxon>
        <taxon>Pseudoduganella</taxon>
    </lineage>
</organism>
<sequence length="732" mass="79801">MNYTNGIIGAVALLGMTLPAHAQEQGEPQAAAPASPATAKAAEADAAPDINRVVVTALKREQVLQDVPLSVSVMNAQTLSKSKIDTGTEIARLVPNLRVSNLGDESQPKFSMRGISTSEFNLNAISPTGAFFDEVYVGAQYLGGAQIFDVERVEVLRGPQGTLFGKNTTAGAVNFISKRPTFRQQGELTLGVGSNGYREAKGMVEMPLVDNRLTARFAFTGAHSDGYIHNVNPAGHDLSNIDRKAARLTLGYKDEDGLTGTLRLWAVNNNPYAIGATNTGLAANGLNANGKDPRINPYTGKRLADDEVATDRSGDITVRGSGGYLTLNKRTELGTITSITSFLNGRFVNLVDADGTIDPLLHIDFRTNTHEFSQDLRFTTAFDGPLQFIAGAYHQRDDVDIGTTYTIFGGPPVLPILNQQYHQQRRSYALYIDGTYDFSDTVSMYGGVRYTSDKGRLRDFRVTPVIPVQPELGYDDRKPTGRLGMNAKLSRDVMVYGHYARGYRSSAFNGGALTNASDLNVARPEYLNAFEGGVKSQMLDRRLTLNLTAFRYNFKSQQFLNVVGIGTQQLVNAGQSRITGAELEAVLQATRDLRLSANLGLLNGTYKRLLLNGADLSGKQMIEAPRHTFNIGADYSVPVEGYTLSLHGDATWIGDQYFLATNEPRSRVAPSRDVSARIGLLSPSKKVEYAVYGKNLTDNRNPAGLVLDPTSQTRFTTIPYPRRYGIDITVRY</sequence>
<dbReference type="PANTHER" id="PTHR32552:SF81">
    <property type="entry name" value="TONB-DEPENDENT OUTER MEMBRANE RECEPTOR"/>
    <property type="match status" value="1"/>
</dbReference>
<evidence type="ECO:0000256" key="5">
    <source>
        <dbReference type="ARBA" id="ARBA00022692"/>
    </source>
</evidence>
<evidence type="ECO:0000256" key="8">
    <source>
        <dbReference type="ARBA" id="ARBA00023077"/>
    </source>
</evidence>
<keyword evidence="2 11" id="KW-0813">Transport</keyword>
<dbReference type="GO" id="GO:0006826">
    <property type="term" value="P:iron ion transport"/>
    <property type="evidence" value="ECO:0007669"/>
    <property type="project" value="UniProtKB-KW"/>
</dbReference>
<accession>A0A7X2IN86</accession>
<dbReference type="GO" id="GO:0009279">
    <property type="term" value="C:cell outer membrane"/>
    <property type="evidence" value="ECO:0007669"/>
    <property type="project" value="UniProtKB-SubCell"/>
</dbReference>
<dbReference type="Proteomes" id="UP000446768">
    <property type="component" value="Unassembled WGS sequence"/>
</dbReference>
<proteinExistence type="inferred from homology"/>
<keyword evidence="17" id="KW-1185">Reference proteome</keyword>
<dbReference type="Pfam" id="PF00593">
    <property type="entry name" value="TonB_dep_Rec_b-barrel"/>
    <property type="match status" value="1"/>
</dbReference>
<name>A0A7X2IN86_9BURK</name>
<keyword evidence="13" id="KW-0732">Signal</keyword>
<keyword evidence="8 12" id="KW-0798">TonB box</keyword>
<keyword evidence="16" id="KW-0675">Receptor</keyword>
<evidence type="ECO:0000259" key="15">
    <source>
        <dbReference type="Pfam" id="PF07715"/>
    </source>
</evidence>
<feature type="signal peptide" evidence="13">
    <location>
        <begin position="1"/>
        <end position="22"/>
    </location>
</feature>
<keyword evidence="7" id="KW-0406">Ion transport</keyword>
<feature type="chain" id="PRO_5030535607" evidence="13">
    <location>
        <begin position="23"/>
        <end position="732"/>
    </location>
</feature>
<evidence type="ECO:0000256" key="13">
    <source>
        <dbReference type="SAM" id="SignalP"/>
    </source>
</evidence>
<evidence type="ECO:0000256" key="4">
    <source>
        <dbReference type="ARBA" id="ARBA00022496"/>
    </source>
</evidence>
<evidence type="ECO:0000256" key="9">
    <source>
        <dbReference type="ARBA" id="ARBA00023136"/>
    </source>
</evidence>
<evidence type="ECO:0000256" key="3">
    <source>
        <dbReference type="ARBA" id="ARBA00022452"/>
    </source>
</evidence>
<comment type="subcellular location">
    <subcellularLocation>
        <location evidence="1 11">Cell outer membrane</location>
        <topology evidence="1 11">Multi-pass membrane protein</topology>
    </subcellularLocation>
</comment>
<dbReference type="AlphaFoldDB" id="A0A7X2IN86"/>
<evidence type="ECO:0000259" key="14">
    <source>
        <dbReference type="Pfam" id="PF00593"/>
    </source>
</evidence>